<dbReference type="RefSeq" id="WP_253661166.1">
    <property type="nucleotide sequence ID" value="NZ_BAAAJQ010000001.1"/>
</dbReference>
<dbReference type="Proteomes" id="UP001206895">
    <property type="component" value="Unassembled WGS sequence"/>
</dbReference>
<proteinExistence type="predicted"/>
<evidence type="ECO:0000313" key="2">
    <source>
        <dbReference type="Proteomes" id="UP001206895"/>
    </source>
</evidence>
<comment type="caution">
    <text evidence="1">The sequence shown here is derived from an EMBL/GenBank/DDBJ whole genome shotgun (WGS) entry which is preliminary data.</text>
</comment>
<dbReference type="EMBL" id="JAMTCJ010000002">
    <property type="protein sequence ID" value="MCP2176149.1"/>
    <property type="molecule type" value="Genomic_DNA"/>
</dbReference>
<keyword evidence="2" id="KW-1185">Reference proteome</keyword>
<protein>
    <submittedName>
        <fullName evidence="1">Uncharacterized protein</fullName>
    </submittedName>
</protein>
<organism evidence="1 2">
    <name type="scientific">Williamsia maris</name>
    <dbReference type="NCBI Taxonomy" id="72806"/>
    <lineage>
        <taxon>Bacteria</taxon>
        <taxon>Bacillati</taxon>
        <taxon>Actinomycetota</taxon>
        <taxon>Actinomycetes</taxon>
        <taxon>Mycobacteriales</taxon>
        <taxon>Nocardiaceae</taxon>
        <taxon>Williamsia</taxon>
    </lineage>
</organism>
<gene>
    <name evidence="1" type="ORF">LX13_001968</name>
</gene>
<accession>A0ABT1HD93</accession>
<sequence>MNDKRVTTGETGSAVQTVVIGLSGHAGVLVDGMGQPGERVIELLSRDGRMTTIVQRPDGALVVGTDGLRDVAHAVRVSADGGAEPVPLGQL</sequence>
<reference evidence="1 2" key="1">
    <citation type="submission" date="2022-06" db="EMBL/GenBank/DDBJ databases">
        <title>Genomic Encyclopedia of Archaeal and Bacterial Type Strains, Phase II (KMG-II): from individual species to whole genera.</title>
        <authorList>
            <person name="Goeker M."/>
        </authorList>
    </citation>
    <scope>NUCLEOTIDE SEQUENCE [LARGE SCALE GENOMIC DNA]</scope>
    <source>
        <strain evidence="1 2">DSM 44693</strain>
    </source>
</reference>
<name>A0ABT1HD93_9NOCA</name>
<evidence type="ECO:0000313" key="1">
    <source>
        <dbReference type="EMBL" id="MCP2176149.1"/>
    </source>
</evidence>